<reference evidence="14 15" key="1">
    <citation type="submission" date="2024-09" db="EMBL/GenBank/DDBJ databases">
        <title>Chromosome-scale assembly of Riccia fluitans.</title>
        <authorList>
            <person name="Paukszto L."/>
            <person name="Sawicki J."/>
            <person name="Karawczyk K."/>
            <person name="Piernik-Szablinska J."/>
            <person name="Szczecinska M."/>
            <person name="Mazdziarz M."/>
        </authorList>
    </citation>
    <scope>NUCLEOTIDE SEQUENCE [LARGE SCALE GENOMIC DNA]</scope>
    <source>
        <strain evidence="14">Rf_01</strain>
        <tissue evidence="14">Aerial parts of the thallus</tissue>
    </source>
</reference>
<dbReference type="PANTHER" id="PTHR31321:SF136">
    <property type="entry name" value="PECTINESTERASE"/>
    <property type="match status" value="1"/>
</dbReference>
<organism evidence="14 15">
    <name type="scientific">Riccia fluitans</name>
    <dbReference type="NCBI Taxonomy" id="41844"/>
    <lineage>
        <taxon>Eukaryota</taxon>
        <taxon>Viridiplantae</taxon>
        <taxon>Streptophyta</taxon>
        <taxon>Embryophyta</taxon>
        <taxon>Marchantiophyta</taxon>
        <taxon>Marchantiopsida</taxon>
        <taxon>Marchantiidae</taxon>
        <taxon>Marchantiales</taxon>
        <taxon>Ricciaceae</taxon>
        <taxon>Riccia</taxon>
    </lineage>
</organism>
<evidence type="ECO:0000256" key="3">
    <source>
        <dbReference type="ARBA" id="ARBA00005184"/>
    </source>
</evidence>
<keyword evidence="15" id="KW-1185">Reference proteome</keyword>
<dbReference type="EC" id="3.1.1.11" evidence="5 12"/>
<sequence>MAGGPTRRNGRLFAIAGLLLTSAFVAASALSSAEEFDAWLKHVAESSDPVSEDAVQEISTKFLSKQTFYTFGDQSLTGFDAWLAEQKLSSESKADVQPDEQRRHGGNSKLEQTIYVAKDGSGDFYTISGALASIPVYNSARKTIFIKAGVYEEKIVIPSTQQYITFIGEGADKTVITGHATAGDQYGDELLKTYRSATVGVNSDHFIAKDIRFENTSPPPEPGAVGKQAVALRISGDKAAFYNVAVLGAQDTLYVHQGRHVFINSFIQGSIDFIFGNGRSYFKDCHVHSIATSFGSITAQKRNESDMNTGFSFVNCQIDGTGIIYMGRAWGNYSRVVYSWSYLNDMIIPEGWQDWGIPARQETVYYAQYECTGAGADTSKRVWWAKNLNYDEAKPFLTDAFVNGHSWLTPESDVHP</sequence>
<dbReference type="GO" id="GO:0045490">
    <property type="term" value="P:pectin catabolic process"/>
    <property type="evidence" value="ECO:0007669"/>
    <property type="project" value="UniProtKB-UniRule"/>
</dbReference>
<keyword evidence="8 12" id="KW-0378">Hydrolase</keyword>
<dbReference type="InterPro" id="IPR011050">
    <property type="entry name" value="Pectin_lyase_fold/virulence"/>
</dbReference>
<dbReference type="Proteomes" id="UP001605036">
    <property type="component" value="Unassembled WGS sequence"/>
</dbReference>
<dbReference type="InterPro" id="IPR033131">
    <property type="entry name" value="Pectinesterase_Asp_AS"/>
</dbReference>
<keyword evidence="7 12" id="KW-0732">Signal</keyword>
<dbReference type="PROSITE" id="PS00503">
    <property type="entry name" value="PECTINESTERASE_2"/>
    <property type="match status" value="1"/>
</dbReference>
<evidence type="ECO:0000256" key="5">
    <source>
        <dbReference type="ARBA" id="ARBA00013229"/>
    </source>
</evidence>
<dbReference type="SUPFAM" id="SSF51126">
    <property type="entry name" value="Pectin lyase-like"/>
    <property type="match status" value="1"/>
</dbReference>
<dbReference type="GO" id="GO:0030599">
    <property type="term" value="F:pectinesterase activity"/>
    <property type="evidence" value="ECO:0007669"/>
    <property type="project" value="UniProtKB-UniRule"/>
</dbReference>
<evidence type="ECO:0000256" key="8">
    <source>
        <dbReference type="ARBA" id="ARBA00022801"/>
    </source>
</evidence>
<comment type="pathway">
    <text evidence="3 12">Glycan metabolism; pectin degradation; 2-dehydro-3-deoxy-D-gluconate from pectin: step 1/5.</text>
</comment>
<dbReference type="InterPro" id="IPR000070">
    <property type="entry name" value="Pectinesterase_cat"/>
</dbReference>
<proteinExistence type="inferred from homology"/>
<keyword evidence="6" id="KW-0964">Secreted</keyword>
<dbReference type="FunFam" id="2.160.20.10:FF:000008">
    <property type="entry name" value="Pectinesterase"/>
    <property type="match status" value="1"/>
</dbReference>
<evidence type="ECO:0000256" key="1">
    <source>
        <dbReference type="ARBA" id="ARBA00004196"/>
    </source>
</evidence>
<evidence type="ECO:0000313" key="15">
    <source>
        <dbReference type="Proteomes" id="UP001605036"/>
    </source>
</evidence>
<dbReference type="Gene3D" id="2.160.20.10">
    <property type="entry name" value="Single-stranded right-handed beta-helix, Pectin lyase-like"/>
    <property type="match status" value="1"/>
</dbReference>
<feature type="domain" description="Pectinesterase catalytic" evidence="13">
    <location>
        <begin position="114"/>
        <end position="404"/>
    </location>
</feature>
<feature type="active site" evidence="11">
    <location>
        <position position="272"/>
    </location>
</feature>
<name>A0ABD1YZR3_9MARC</name>
<dbReference type="EMBL" id="JBHFFA010000003">
    <property type="protein sequence ID" value="KAL2636272.1"/>
    <property type="molecule type" value="Genomic_DNA"/>
</dbReference>
<dbReference type="Pfam" id="PF01095">
    <property type="entry name" value="Pectinesterase"/>
    <property type="match status" value="1"/>
</dbReference>
<gene>
    <name evidence="14" type="ORF">R1flu_007751</name>
</gene>
<dbReference type="InterPro" id="IPR012334">
    <property type="entry name" value="Pectin_lyas_fold"/>
</dbReference>
<dbReference type="GO" id="GO:0005576">
    <property type="term" value="C:extracellular region"/>
    <property type="evidence" value="ECO:0007669"/>
    <property type="project" value="UniProtKB-SubCell"/>
</dbReference>
<evidence type="ECO:0000256" key="4">
    <source>
        <dbReference type="ARBA" id="ARBA00008891"/>
    </source>
</evidence>
<evidence type="ECO:0000256" key="12">
    <source>
        <dbReference type="RuleBase" id="RU000589"/>
    </source>
</evidence>
<comment type="similarity">
    <text evidence="4">Belongs to the pectinesterase family.</text>
</comment>
<dbReference type="GO" id="GO:0042545">
    <property type="term" value="P:cell wall modification"/>
    <property type="evidence" value="ECO:0007669"/>
    <property type="project" value="UniProtKB-UniRule"/>
</dbReference>
<evidence type="ECO:0000256" key="2">
    <source>
        <dbReference type="ARBA" id="ARBA00004613"/>
    </source>
</evidence>
<evidence type="ECO:0000256" key="11">
    <source>
        <dbReference type="PROSITE-ProRule" id="PRU10040"/>
    </source>
</evidence>
<feature type="chain" id="PRO_5044530927" description="Pectinesterase" evidence="12">
    <location>
        <begin position="28"/>
        <end position="416"/>
    </location>
</feature>
<evidence type="ECO:0000259" key="13">
    <source>
        <dbReference type="Pfam" id="PF01095"/>
    </source>
</evidence>
<keyword evidence="9 12" id="KW-0063">Aspartyl esterase</keyword>
<comment type="catalytic activity">
    <reaction evidence="10 12">
        <text>[(1-&gt;4)-alpha-D-galacturonosyl methyl ester](n) + n H2O = [(1-&gt;4)-alpha-D-galacturonosyl](n) + n methanol + n H(+)</text>
        <dbReference type="Rhea" id="RHEA:22380"/>
        <dbReference type="Rhea" id="RHEA-COMP:14570"/>
        <dbReference type="Rhea" id="RHEA-COMP:14573"/>
        <dbReference type="ChEBI" id="CHEBI:15377"/>
        <dbReference type="ChEBI" id="CHEBI:15378"/>
        <dbReference type="ChEBI" id="CHEBI:17790"/>
        <dbReference type="ChEBI" id="CHEBI:140522"/>
        <dbReference type="ChEBI" id="CHEBI:140523"/>
        <dbReference type="EC" id="3.1.1.11"/>
    </reaction>
</comment>
<evidence type="ECO:0000256" key="10">
    <source>
        <dbReference type="ARBA" id="ARBA00047928"/>
    </source>
</evidence>
<evidence type="ECO:0000313" key="14">
    <source>
        <dbReference type="EMBL" id="KAL2636272.1"/>
    </source>
</evidence>
<evidence type="ECO:0000256" key="9">
    <source>
        <dbReference type="ARBA" id="ARBA00023085"/>
    </source>
</evidence>
<dbReference type="AlphaFoldDB" id="A0ABD1YZR3"/>
<evidence type="ECO:0000256" key="6">
    <source>
        <dbReference type="ARBA" id="ARBA00022525"/>
    </source>
</evidence>
<evidence type="ECO:0000256" key="7">
    <source>
        <dbReference type="ARBA" id="ARBA00022729"/>
    </source>
</evidence>
<accession>A0ABD1YZR3</accession>
<protein>
    <recommendedName>
        <fullName evidence="5 12">Pectinesterase</fullName>
        <ecNumber evidence="5 12">3.1.1.11</ecNumber>
    </recommendedName>
</protein>
<comment type="subcellular location">
    <subcellularLocation>
        <location evidence="1">Cell envelope</location>
    </subcellularLocation>
    <subcellularLocation>
        <location evidence="2">Secreted</location>
    </subcellularLocation>
</comment>
<feature type="signal peptide" evidence="12">
    <location>
        <begin position="1"/>
        <end position="27"/>
    </location>
</feature>
<comment type="caution">
    <text evidence="14">The sequence shown here is derived from an EMBL/GenBank/DDBJ whole genome shotgun (WGS) entry which is preliminary data.</text>
</comment>
<dbReference type="PANTHER" id="PTHR31321">
    <property type="entry name" value="ACYL-COA THIOESTER HYDROLASE YBHC-RELATED"/>
    <property type="match status" value="1"/>
</dbReference>